<dbReference type="Pfam" id="PF00618">
    <property type="entry name" value="RasGEF_N"/>
    <property type="match status" value="1"/>
</dbReference>
<organism evidence="6 7">
    <name type="scientific">Allomyces macrogynus (strain ATCC 38327)</name>
    <name type="common">Allomyces javanicus var. macrogynus</name>
    <dbReference type="NCBI Taxonomy" id="578462"/>
    <lineage>
        <taxon>Eukaryota</taxon>
        <taxon>Fungi</taxon>
        <taxon>Fungi incertae sedis</taxon>
        <taxon>Blastocladiomycota</taxon>
        <taxon>Blastocladiomycetes</taxon>
        <taxon>Blastocladiales</taxon>
        <taxon>Blastocladiaceae</taxon>
        <taxon>Allomyces</taxon>
    </lineage>
</organism>
<sequence>MLACHLKVREDVAVEAVLLHVCRVHKLQFALLSLEIVCSTTVIELDRTVKYYYDKEKAKDYNVVSKPKSYNNMCISEDGQDVLLLQNIEGRLCVIAATKEKMIELITLAPDLYELVGLPKPRNPPPPSSPTPTSATVAPPSGGIRPSASAVSGLSGGGGVEAAAAAAAAADDYDFELLDTFLMTYRSFMKPADLFDDLIARFNAELPPDPTPDDLVFYEKNKLPSQYRAVQAVGIWVDHYWNDFAHNSSLKNDLESFLAEICQYAPFHDLSMAIQDIIEFKTEEYERMLGEHKVAQQRSKTMESMILAYTPLQVGQQLCLYDWRLFRNIHPIEYLNQIWVKKDDEDAHTPSLDFFIARFDLVR</sequence>
<dbReference type="Proteomes" id="UP000054350">
    <property type="component" value="Unassembled WGS sequence"/>
</dbReference>
<reference evidence="6 7" key="1">
    <citation type="submission" date="2009-11" db="EMBL/GenBank/DDBJ databases">
        <title>Annotation of Allomyces macrogynus ATCC 38327.</title>
        <authorList>
            <consortium name="The Broad Institute Genome Sequencing Platform"/>
            <person name="Russ C."/>
            <person name="Cuomo C."/>
            <person name="Burger G."/>
            <person name="Gray M.W."/>
            <person name="Holland P.W.H."/>
            <person name="King N."/>
            <person name="Lang F.B.F."/>
            <person name="Roger A.J."/>
            <person name="Ruiz-Trillo I."/>
            <person name="Young S.K."/>
            <person name="Zeng Q."/>
            <person name="Gargeya S."/>
            <person name="Fitzgerald M."/>
            <person name="Haas B."/>
            <person name="Abouelleil A."/>
            <person name="Alvarado L."/>
            <person name="Arachchi H.M."/>
            <person name="Berlin A."/>
            <person name="Chapman S.B."/>
            <person name="Gearin G."/>
            <person name="Goldberg J."/>
            <person name="Griggs A."/>
            <person name="Gujja S."/>
            <person name="Hansen M."/>
            <person name="Heiman D."/>
            <person name="Howarth C."/>
            <person name="Larimer J."/>
            <person name="Lui A."/>
            <person name="MacDonald P.J.P."/>
            <person name="McCowen C."/>
            <person name="Montmayeur A."/>
            <person name="Murphy C."/>
            <person name="Neiman D."/>
            <person name="Pearson M."/>
            <person name="Priest M."/>
            <person name="Roberts A."/>
            <person name="Saif S."/>
            <person name="Shea T."/>
            <person name="Sisk P."/>
            <person name="Stolte C."/>
            <person name="Sykes S."/>
            <person name="Wortman J."/>
            <person name="Nusbaum C."/>
            <person name="Birren B."/>
        </authorList>
    </citation>
    <scope>NUCLEOTIDE SEQUENCE [LARGE SCALE GENOMIC DNA]</scope>
    <source>
        <strain evidence="6 7">ATCC 38327</strain>
    </source>
</reference>
<keyword evidence="1 2" id="KW-0344">Guanine-nucleotide releasing factor</keyword>
<evidence type="ECO:0008006" key="8">
    <source>
        <dbReference type="Google" id="ProtNLM"/>
    </source>
</evidence>
<feature type="compositionally biased region" description="Pro residues" evidence="3">
    <location>
        <begin position="121"/>
        <end position="130"/>
    </location>
</feature>
<keyword evidence="7" id="KW-1185">Reference proteome</keyword>
<gene>
    <name evidence="6" type="ORF">AMAG_12039</name>
</gene>
<evidence type="ECO:0000256" key="1">
    <source>
        <dbReference type="ARBA" id="ARBA00022658"/>
    </source>
</evidence>
<dbReference type="EMBL" id="GG745353">
    <property type="protein sequence ID" value="KNE67587.1"/>
    <property type="molecule type" value="Genomic_DNA"/>
</dbReference>
<reference evidence="7" key="2">
    <citation type="submission" date="2009-11" db="EMBL/GenBank/DDBJ databases">
        <title>The Genome Sequence of Allomyces macrogynus strain ATCC 38327.</title>
        <authorList>
            <consortium name="The Broad Institute Genome Sequencing Platform"/>
            <person name="Russ C."/>
            <person name="Cuomo C."/>
            <person name="Shea T."/>
            <person name="Young S.K."/>
            <person name="Zeng Q."/>
            <person name="Koehrsen M."/>
            <person name="Haas B."/>
            <person name="Borodovsky M."/>
            <person name="Guigo R."/>
            <person name="Alvarado L."/>
            <person name="Berlin A."/>
            <person name="Borenstein D."/>
            <person name="Chen Z."/>
            <person name="Engels R."/>
            <person name="Freedman E."/>
            <person name="Gellesch M."/>
            <person name="Goldberg J."/>
            <person name="Griggs A."/>
            <person name="Gujja S."/>
            <person name="Heiman D."/>
            <person name="Hepburn T."/>
            <person name="Howarth C."/>
            <person name="Jen D."/>
            <person name="Larson L."/>
            <person name="Lewis B."/>
            <person name="Mehta T."/>
            <person name="Park D."/>
            <person name="Pearson M."/>
            <person name="Roberts A."/>
            <person name="Saif S."/>
            <person name="Shenoy N."/>
            <person name="Sisk P."/>
            <person name="Stolte C."/>
            <person name="Sykes S."/>
            <person name="Walk T."/>
            <person name="White J."/>
            <person name="Yandava C."/>
            <person name="Burger G."/>
            <person name="Gray M.W."/>
            <person name="Holland P.W.H."/>
            <person name="King N."/>
            <person name="Lang F.B.F."/>
            <person name="Roger A.J."/>
            <person name="Ruiz-Trillo I."/>
            <person name="Lander E."/>
            <person name="Nusbaum C."/>
        </authorList>
    </citation>
    <scope>NUCLEOTIDE SEQUENCE [LARGE SCALE GENOMIC DNA]</scope>
    <source>
        <strain evidence="7">ATCC 38327</strain>
    </source>
</reference>
<feature type="compositionally biased region" description="Low complexity" evidence="3">
    <location>
        <begin position="131"/>
        <end position="150"/>
    </location>
</feature>
<dbReference type="STRING" id="578462.A0A0L0SYK6"/>
<dbReference type="OrthoDB" id="546434at2759"/>
<evidence type="ECO:0000259" key="5">
    <source>
        <dbReference type="PROSITE" id="PS50212"/>
    </source>
</evidence>
<feature type="domain" description="Ras-GEF" evidence="4">
    <location>
        <begin position="310"/>
        <end position="363"/>
    </location>
</feature>
<dbReference type="eggNOG" id="KOG3417">
    <property type="taxonomic scope" value="Eukaryota"/>
</dbReference>
<dbReference type="InterPro" id="IPR036964">
    <property type="entry name" value="RASGEF_cat_dom_sf"/>
</dbReference>
<feature type="region of interest" description="Disordered" evidence="3">
    <location>
        <begin position="119"/>
        <end position="150"/>
    </location>
</feature>
<dbReference type="PROSITE" id="PS50009">
    <property type="entry name" value="RASGEF_CAT"/>
    <property type="match status" value="1"/>
</dbReference>
<dbReference type="PANTHER" id="PTHR23113">
    <property type="entry name" value="GUANINE NUCLEOTIDE EXCHANGE FACTOR"/>
    <property type="match status" value="1"/>
</dbReference>
<dbReference type="GO" id="GO:0007265">
    <property type="term" value="P:Ras protein signal transduction"/>
    <property type="evidence" value="ECO:0007669"/>
    <property type="project" value="TreeGrafter"/>
</dbReference>
<dbReference type="GO" id="GO:0005085">
    <property type="term" value="F:guanyl-nucleotide exchange factor activity"/>
    <property type="evidence" value="ECO:0007669"/>
    <property type="project" value="UniProtKB-KW"/>
</dbReference>
<evidence type="ECO:0000259" key="4">
    <source>
        <dbReference type="PROSITE" id="PS50009"/>
    </source>
</evidence>
<dbReference type="SUPFAM" id="SSF48366">
    <property type="entry name" value="Ras GEF"/>
    <property type="match status" value="1"/>
</dbReference>
<evidence type="ECO:0000256" key="3">
    <source>
        <dbReference type="SAM" id="MobiDB-lite"/>
    </source>
</evidence>
<dbReference type="InterPro" id="IPR000651">
    <property type="entry name" value="Ras-like_Gua-exchang_fac_N"/>
</dbReference>
<dbReference type="Gene3D" id="1.20.870.10">
    <property type="entry name" value="Son of sevenless (SoS) protein Chain: S domain 1"/>
    <property type="match status" value="1"/>
</dbReference>
<dbReference type="SMART" id="SM00229">
    <property type="entry name" value="RasGEFN"/>
    <property type="match status" value="1"/>
</dbReference>
<dbReference type="PROSITE" id="PS50212">
    <property type="entry name" value="RASGEF_NTER"/>
    <property type="match status" value="1"/>
</dbReference>
<dbReference type="GO" id="GO:0005886">
    <property type="term" value="C:plasma membrane"/>
    <property type="evidence" value="ECO:0007669"/>
    <property type="project" value="TreeGrafter"/>
</dbReference>
<dbReference type="InterPro" id="IPR023578">
    <property type="entry name" value="Ras_GEF_dom_sf"/>
</dbReference>
<dbReference type="AlphaFoldDB" id="A0A0L0SYK6"/>
<name>A0A0L0SYK6_ALLM3</name>
<protein>
    <recommendedName>
        <fullName evidence="8">N-terminal Ras-GEF domain-containing protein</fullName>
    </recommendedName>
</protein>
<dbReference type="CDD" id="cd06224">
    <property type="entry name" value="REM"/>
    <property type="match status" value="1"/>
</dbReference>
<dbReference type="InterPro" id="IPR001895">
    <property type="entry name" value="RASGEF_cat_dom"/>
</dbReference>
<dbReference type="Pfam" id="PF00617">
    <property type="entry name" value="RasGEF"/>
    <property type="match status" value="1"/>
</dbReference>
<dbReference type="Gene3D" id="1.10.840.10">
    <property type="entry name" value="Ras guanine-nucleotide exchange factors catalytic domain"/>
    <property type="match status" value="1"/>
</dbReference>
<accession>A0A0L0SYK6</accession>
<dbReference type="VEuPathDB" id="FungiDB:AMAG_12039"/>
<dbReference type="PANTHER" id="PTHR23113:SF356">
    <property type="entry name" value="FI05912P-RELATED"/>
    <property type="match status" value="1"/>
</dbReference>
<feature type="domain" description="N-terminal Ras-GEF" evidence="5">
    <location>
        <begin position="151"/>
        <end position="282"/>
    </location>
</feature>
<evidence type="ECO:0000313" key="7">
    <source>
        <dbReference type="Proteomes" id="UP000054350"/>
    </source>
</evidence>
<dbReference type="InterPro" id="IPR008937">
    <property type="entry name" value="Ras-like_GEF"/>
</dbReference>
<proteinExistence type="predicted"/>
<evidence type="ECO:0000313" key="6">
    <source>
        <dbReference type="EMBL" id="KNE67587.1"/>
    </source>
</evidence>
<evidence type="ECO:0000256" key="2">
    <source>
        <dbReference type="PROSITE-ProRule" id="PRU00168"/>
    </source>
</evidence>